<feature type="region of interest" description="Disordered" evidence="1">
    <location>
        <begin position="485"/>
        <end position="540"/>
    </location>
</feature>
<evidence type="ECO:0000259" key="2">
    <source>
        <dbReference type="PROSITE" id="PS50106"/>
    </source>
</evidence>
<accession>A0A553NNG5</accession>
<dbReference type="EMBL" id="VCGU01000011">
    <property type="protein sequence ID" value="TRY66920.1"/>
    <property type="molecule type" value="Genomic_DNA"/>
</dbReference>
<dbReference type="CDD" id="cd00136">
    <property type="entry name" value="PDZ_canonical"/>
    <property type="match status" value="1"/>
</dbReference>
<evidence type="ECO:0000313" key="4">
    <source>
        <dbReference type="Proteomes" id="UP000318571"/>
    </source>
</evidence>
<dbReference type="PANTHER" id="PTHR19964">
    <property type="entry name" value="MULTIPLE PDZ DOMAIN PROTEIN"/>
    <property type="match status" value="1"/>
</dbReference>
<feature type="region of interest" description="Disordered" evidence="1">
    <location>
        <begin position="232"/>
        <end position="269"/>
    </location>
</feature>
<dbReference type="Gene3D" id="2.30.42.10">
    <property type="match status" value="2"/>
</dbReference>
<feature type="region of interest" description="Disordered" evidence="1">
    <location>
        <begin position="445"/>
        <end position="464"/>
    </location>
</feature>
<comment type="caution">
    <text evidence="3">The sequence shown here is derived from an EMBL/GenBank/DDBJ whole genome shotgun (WGS) entry which is preliminary data.</text>
</comment>
<feature type="compositionally biased region" description="Polar residues" evidence="1">
    <location>
        <begin position="394"/>
        <end position="403"/>
    </location>
</feature>
<feature type="compositionally biased region" description="Basic and acidic residues" evidence="1">
    <location>
        <begin position="349"/>
        <end position="359"/>
    </location>
</feature>
<dbReference type="OMA" id="HKIAPKP"/>
<feature type="domain" description="PDZ" evidence="2">
    <location>
        <begin position="841"/>
        <end position="915"/>
    </location>
</feature>
<dbReference type="AlphaFoldDB" id="A0A553NNG5"/>
<dbReference type="STRING" id="6832.A0A553NNG5"/>
<dbReference type="Proteomes" id="UP000318571">
    <property type="component" value="Chromosome 4"/>
</dbReference>
<feature type="region of interest" description="Disordered" evidence="1">
    <location>
        <begin position="349"/>
        <end position="403"/>
    </location>
</feature>
<dbReference type="InterPro" id="IPR051342">
    <property type="entry name" value="PDZ_scaffold"/>
</dbReference>
<dbReference type="InterPro" id="IPR001478">
    <property type="entry name" value="PDZ"/>
</dbReference>
<feature type="compositionally biased region" description="Basic and acidic residues" evidence="1">
    <location>
        <begin position="29"/>
        <end position="40"/>
    </location>
</feature>
<dbReference type="SMART" id="SM00228">
    <property type="entry name" value="PDZ"/>
    <property type="match status" value="2"/>
</dbReference>
<feature type="compositionally biased region" description="Basic and acidic residues" evidence="1">
    <location>
        <begin position="526"/>
        <end position="537"/>
    </location>
</feature>
<protein>
    <recommendedName>
        <fullName evidence="2">PDZ domain-containing protein</fullName>
    </recommendedName>
</protein>
<feature type="region of interest" description="Disordered" evidence="1">
    <location>
        <begin position="1"/>
        <end position="40"/>
    </location>
</feature>
<name>A0A553NNG5_TIGCA</name>
<feature type="region of interest" description="Disordered" evidence="1">
    <location>
        <begin position="803"/>
        <end position="822"/>
    </location>
</feature>
<reference evidence="3 4" key="1">
    <citation type="journal article" date="2018" name="Nat. Ecol. Evol.">
        <title>Genomic signatures of mitonuclear coevolution across populations of Tigriopus californicus.</title>
        <authorList>
            <person name="Barreto F.S."/>
            <person name="Watson E.T."/>
            <person name="Lima T.G."/>
            <person name="Willett C.S."/>
            <person name="Edmands S."/>
            <person name="Li W."/>
            <person name="Burton R.S."/>
        </authorList>
    </citation>
    <scope>NUCLEOTIDE SEQUENCE [LARGE SCALE GENOMIC DNA]</scope>
    <source>
        <strain evidence="3 4">San Diego</strain>
    </source>
</reference>
<evidence type="ECO:0000256" key="1">
    <source>
        <dbReference type="SAM" id="MobiDB-lite"/>
    </source>
</evidence>
<feature type="compositionally biased region" description="Polar residues" evidence="1">
    <location>
        <begin position="239"/>
        <end position="252"/>
    </location>
</feature>
<feature type="compositionally biased region" description="Polar residues" evidence="1">
    <location>
        <begin position="360"/>
        <end position="372"/>
    </location>
</feature>
<dbReference type="CDD" id="cd06759">
    <property type="entry name" value="PDZ3_PDZD2-PDZ1_hPro-IL-16-like"/>
    <property type="match status" value="1"/>
</dbReference>
<feature type="region of interest" description="Disordered" evidence="1">
    <location>
        <begin position="78"/>
        <end position="98"/>
    </location>
</feature>
<dbReference type="Pfam" id="PF00595">
    <property type="entry name" value="PDZ"/>
    <property type="match status" value="2"/>
</dbReference>
<feature type="domain" description="PDZ" evidence="2">
    <location>
        <begin position="620"/>
        <end position="693"/>
    </location>
</feature>
<dbReference type="InterPro" id="IPR036034">
    <property type="entry name" value="PDZ_sf"/>
</dbReference>
<gene>
    <name evidence="3" type="ORF">TCAL_09926</name>
</gene>
<feature type="compositionally biased region" description="Polar residues" evidence="1">
    <location>
        <begin position="485"/>
        <end position="509"/>
    </location>
</feature>
<feature type="region of interest" description="Disordered" evidence="1">
    <location>
        <begin position="582"/>
        <end position="607"/>
    </location>
</feature>
<sequence length="958" mass="105742">MVNGSQHVRGRQWSPQRGYFKSPRFIQADPKDRKASTMDSDKKRLFLERMRANPFHNIVPPPSGYPNQQCISPNSLNRRRLPHVGSDFGGDDHPRSKIRNSESFYRKEGQHHAHPPPPPPPTVQCQTHFDLYSGNGFRSLSNDSRQRNHLFGDGMDDDHPPLQMFSIDGVSTQVIKRRSKSNHNEGSRDFIDTCDEDLYPQGESVTTGVESPFSLSTPDFGAKLESSGKLAVPKIKADPSQNPTTKQSSAALSKTKLGGQPHSSYSSLRNKIKSVQERYKKSSVTDRIRAKFGTTKGSNSPLNISGPIHLSEPMATSKFRSHSHGALNNLENFDLKIQEAAREIQNAEKHWSAELDSEAHTISSSSEENVNSKCDEARSDVTEVTIESPPKTESGPSTPRMTATQRKALRQNDFDQDSGIINEVASDSLSSGSDSGFYHTNNHECDKSAAGSSSPRYSVCSSRCSERSSKSGRLSLEKDFDHSSVNSVASSTLKRVANQATETEQTTLKRSGKLGALQTSLLSADPAERSSRNELIARRHSRASSVDRREIFRKYINNSNEHSMDICPYVNEDPELIHELEGKVDDQDSKDLAPSYTRDPKSSPSLPKCNAKALEKEFRLIRLKNRHQADLGIFIARCQQPDIGFPGYYVAFILPRGFVQRDGRLLIGDEIVNVNGRRLRGLTMIEAKAILRNCSCLRDIDIVVARQSADPAVPRAITIHDQPLSLLAHHDEQDLINLSDMPLRPGSSVEEDITHIKPTIIHIGPGGEETPQMSLNGAYQKHRKLPKMPPPSSRRMEEVSMESSQFCTLPRKPKHKGRPLGGGGDALPPTVITSGHATFHAVVFEKGPGKKSLGFSIVGGRDSPKGIMGIFVKTILPSGQAAEDGRLFEGDEILAVNGDILHGMSHEEAIAIFKRIRRGPVVLQIGRRANLKTINKSGRSTPKSRSCDDLLDSAATEE</sequence>
<feature type="compositionally biased region" description="Low complexity" evidence="1">
    <location>
        <begin position="452"/>
        <end position="463"/>
    </location>
</feature>
<feature type="region of interest" description="Disordered" evidence="1">
    <location>
        <begin position="105"/>
        <end position="124"/>
    </location>
</feature>
<evidence type="ECO:0000313" key="3">
    <source>
        <dbReference type="EMBL" id="TRY66920.1"/>
    </source>
</evidence>
<dbReference type="PANTHER" id="PTHR19964:SF97">
    <property type="entry name" value="PDZ DOMAIN-CONTAINING PROTEIN"/>
    <property type="match status" value="1"/>
</dbReference>
<dbReference type="PROSITE" id="PS50106">
    <property type="entry name" value="PDZ"/>
    <property type="match status" value="2"/>
</dbReference>
<keyword evidence="4" id="KW-1185">Reference proteome</keyword>
<proteinExistence type="predicted"/>
<dbReference type="SUPFAM" id="SSF50156">
    <property type="entry name" value="PDZ domain-like"/>
    <property type="match status" value="2"/>
</dbReference>
<feature type="region of interest" description="Disordered" evidence="1">
    <location>
        <begin position="935"/>
        <end position="958"/>
    </location>
</feature>
<organism evidence="3 4">
    <name type="scientific">Tigriopus californicus</name>
    <name type="common">Marine copepod</name>
    <dbReference type="NCBI Taxonomy" id="6832"/>
    <lineage>
        <taxon>Eukaryota</taxon>
        <taxon>Metazoa</taxon>
        <taxon>Ecdysozoa</taxon>
        <taxon>Arthropoda</taxon>
        <taxon>Crustacea</taxon>
        <taxon>Multicrustacea</taxon>
        <taxon>Hexanauplia</taxon>
        <taxon>Copepoda</taxon>
        <taxon>Harpacticoida</taxon>
        <taxon>Harpacticidae</taxon>
        <taxon>Tigriopus</taxon>
    </lineage>
</organism>
<feature type="compositionally biased region" description="Polar residues" evidence="1">
    <location>
        <begin position="935"/>
        <end position="944"/>
    </location>
</feature>
<feature type="compositionally biased region" description="Acidic residues" evidence="1">
    <location>
        <begin position="949"/>
        <end position="958"/>
    </location>
</feature>
<feature type="compositionally biased region" description="Basic and acidic residues" evidence="1">
    <location>
        <begin position="582"/>
        <end position="591"/>
    </location>
</feature>